<dbReference type="Gene3D" id="1.10.220.60">
    <property type="entry name" value="GRIP domain"/>
    <property type="match status" value="1"/>
</dbReference>
<dbReference type="PROSITE" id="PS50913">
    <property type="entry name" value="GRIP"/>
    <property type="match status" value="1"/>
</dbReference>
<proteinExistence type="predicted"/>
<dbReference type="InterPro" id="IPR051952">
    <property type="entry name" value="Golgi-autophagy_related"/>
</dbReference>
<reference evidence="8" key="1">
    <citation type="submission" date="2014-12" db="EMBL/GenBank/DDBJ databases">
        <title>Insight into the proteome of Arion vulgaris.</title>
        <authorList>
            <person name="Aradska J."/>
            <person name="Bulat T."/>
            <person name="Smidak R."/>
            <person name="Sarate P."/>
            <person name="Gangsoo J."/>
            <person name="Sialana F."/>
            <person name="Bilban M."/>
            <person name="Lubec G."/>
        </authorList>
    </citation>
    <scope>NUCLEOTIDE SEQUENCE</scope>
    <source>
        <tissue evidence="8">Skin</tissue>
    </source>
</reference>
<name>A0A0B7B5D4_9EUPU</name>
<comment type="subcellular location">
    <subcellularLocation>
        <location evidence="2">Cytoplasm</location>
    </subcellularLocation>
    <subcellularLocation>
        <location evidence="1">Endomembrane system</location>
        <topology evidence="1">Peripheral membrane protein</topology>
    </subcellularLocation>
</comment>
<feature type="coiled-coil region" evidence="6">
    <location>
        <begin position="3"/>
        <end position="30"/>
    </location>
</feature>
<evidence type="ECO:0000259" key="7">
    <source>
        <dbReference type="PROSITE" id="PS50913"/>
    </source>
</evidence>
<dbReference type="InterPro" id="IPR000237">
    <property type="entry name" value="GRIP_dom"/>
</dbReference>
<dbReference type="SMART" id="SM00755">
    <property type="entry name" value="Grip"/>
    <property type="match status" value="1"/>
</dbReference>
<evidence type="ECO:0000256" key="4">
    <source>
        <dbReference type="ARBA" id="ARBA00023054"/>
    </source>
</evidence>
<evidence type="ECO:0000256" key="6">
    <source>
        <dbReference type="SAM" id="Coils"/>
    </source>
</evidence>
<dbReference type="EMBL" id="HACG01040455">
    <property type="protein sequence ID" value="CEK87320.1"/>
    <property type="molecule type" value="Transcribed_RNA"/>
</dbReference>
<evidence type="ECO:0000256" key="3">
    <source>
        <dbReference type="ARBA" id="ARBA00022490"/>
    </source>
</evidence>
<protein>
    <recommendedName>
        <fullName evidence="7">GRIP domain-containing protein</fullName>
    </recommendedName>
</protein>
<keyword evidence="4 6" id="KW-0175">Coiled coil</keyword>
<gene>
    <name evidence="8" type="primary">ORF158577</name>
</gene>
<dbReference type="PANTHER" id="PTHR23157:SF25">
    <property type="entry name" value="GRIP AND COILED-COIL DOMAIN-CONTAINING PROTEIN 1"/>
    <property type="match status" value="1"/>
</dbReference>
<evidence type="ECO:0000256" key="5">
    <source>
        <dbReference type="ARBA" id="ARBA00023136"/>
    </source>
</evidence>
<evidence type="ECO:0000313" key="8">
    <source>
        <dbReference type="EMBL" id="CEK87320.1"/>
    </source>
</evidence>
<keyword evidence="3" id="KW-0963">Cytoplasm</keyword>
<sequence length="247" mass="28712">MTNFHHQEEVAELQAKIDNLSKAVLAQEDKFKQEVAHIKCDHQKEIHDLELEFKKQRDRTVAMLAEKDAELLQRMSGHSLDLHVFQHWNHHAVDHIPEGSDDKRSSSEELEAVNRLLELPKGIQNEATFLHFAEERGRLKVDILGLRRQKRHLETALRDLQFSTSQKEEQLKDEVNALSEQIAQCERHSVRGAANVEYLKNVLLKFLTSMDSVGKQQMLKALMTILQFSPQEREQVMLVQVKGWWPT</sequence>
<dbReference type="AlphaFoldDB" id="A0A0B7B5D4"/>
<evidence type="ECO:0000256" key="2">
    <source>
        <dbReference type="ARBA" id="ARBA00004496"/>
    </source>
</evidence>
<dbReference type="PANTHER" id="PTHR23157">
    <property type="entry name" value="GRIP AND COILED-COIL DOMAIN-CONTAINING PROTEIN 1"/>
    <property type="match status" value="1"/>
</dbReference>
<feature type="domain" description="GRIP" evidence="7">
    <location>
        <begin position="189"/>
        <end position="239"/>
    </location>
</feature>
<evidence type="ECO:0000256" key="1">
    <source>
        <dbReference type="ARBA" id="ARBA00004184"/>
    </source>
</evidence>
<keyword evidence="5" id="KW-0472">Membrane</keyword>
<organism evidence="8">
    <name type="scientific">Arion vulgaris</name>
    <dbReference type="NCBI Taxonomy" id="1028688"/>
    <lineage>
        <taxon>Eukaryota</taxon>
        <taxon>Metazoa</taxon>
        <taxon>Spiralia</taxon>
        <taxon>Lophotrochozoa</taxon>
        <taxon>Mollusca</taxon>
        <taxon>Gastropoda</taxon>
        <taxon>Heterobranchia</taxon>
        <taxon>Euthyneura</taxon>
        <taxon>Panpulmonata</taxon>
        <taxon>Eupulmonata</taxon>
        <taxon>Stylommatophora</taxon>
        <taxon>Helicina</taxon>
        <taxon>Arionoidea</taxon>
        <taxon>Arionidae</taxon>
        <taxon>Arion</taxon>
    </lineage>
</organism>
<accession>A0A0B7B5D4</accession>
<dbReference type="GO" id="GO:0005794">
    <property type="term" value="C:Golgi apparatus"/>
    <property type="evidence" value="ECO:0007669"/>
    <property type="project" value="TreeGrafter"/>
</dbReference>
<dbReference type="Pfam" id="PF01465">
    <property type="entry name" value="GRIP"/>
    <property type="match status" value="1"/>
</dbReference>